<evidence type="ECO:0000256" key="10">
    <source>
        <dbReference type="ARBA" id="ARBA00024195"/>
    </source>
</evidence>
<keyword evidence="9" id="KW-0325">Glycoprotein</keyword>
<dbReference type="OrthoDB" id="9028152at2759"/>
<evidence type="ECO:0000313" key="16">
    <source>
        <dbReference type="Proteomes" id="UP000504633"/>
    </source>
</evidence>
<dbReference type="Pfam" id="PF00089">
    <property type="entry name" value="Trypsin"/>
    <property type="match status" value="1"/>
</dbReference>
<feature type="chain" id="PRO_5027159574" description="CLIP domain-containing serine protease" evidence="12">
    <location>
        <begin position="21"/>
        <end position="387"/>
    </location>
</feature>
<evidence type="ECO:0000256" key="3">
    <source>
        <dbReference type="ARBA" id="ARBA00022729"/>
    </source>
</evidence>
<evidence type="ECO:0000256" key="4">
    <source>
        <dbReference type="ARBA" id="ARBA00022801"/>
    </source>
</evidence>
<dbReference type="AlphaFoldDB" id="A0A6J1MF56"/>
<comment type="domain">
    <text evidence="12">The clip domain consists of 35-55 residues which are 'knitted' together usually by 3 conserved disulfide bonds forming a clip-like compact structure.</text>
</comment>
<dbReference type="PROSITE" id="PS00134">
    <property type="entry name" value="TRYPSIN_HIS"/>
    <property type="match status" value="1"/>
</dbReference>
<keyword evidence="2" id="KW-0479">Metal-binding</keyword>
<dbReference type="InterPro" id="IPR022700">
    <property type="entry name" value="CLIP"/>
</dbReference>
<dbReference type="GO" id="GO:0006508">
    <property type="term" value="P:proteolysis"/>
    <property type="evidence" value="ECO:0007669"/>
    <property type="project" value="UniProtKB-KW"/>
</dbReference>
<keyword evidence="16" id="KW-1185">Reference proteome</keyword>
<keyword evidence="6" id="KW-0106">Calcium</keyword>
<evidence type="ECO:0000256" key="6">
    <source>
        <dbReference type="ARBA" id="ARBA00022837"/>
    </source>
</evidence>
<dbReference type="InterPro" id="IPR043504">
    <property type="entry name" value="Peptidase_S1_PA_chymotrypsin"/>
</dbReference>
<evidence type="ECO:0000313" key="17">
    <source>
        <dbReference type="RefSeq" id="XP_023175671.1"/>
    </source>
</evidence>
<keyword evidence="5 11" id="KW-0720">Serine protease</keyword>
<feature type="domain" description="Peptidase S1" evidence="14">
    <location>
        <begin position="135"/>
        <end position="386"/>
    </location>
</feature>
<dbReference type="InterPro" id="IPR038565">
    <property type="entry name" value="CLIP_sf"/>
</dbReference>
<dbReference type="Gene3D" id="2.40.10.10">
    <property type="entry name" value="Trypsin-like serine proteases"/>
    <property type="match status" value="2"/>
</dbReference>
<evidence type="ECO:0000256" key="12">
    <source>
        <dbReference type="RuleBase" id="RU366078"/>
    </source>
</evidence>
<sequence>MLRFLEILIIAALLHGTANAQSCRNPNQNTGYCISLYECPPLLNLVQKIQLTSDERSFLRQSQCENGFGRSPYVCCTRDINYSDRQTSTTITPIDTTTSTTTTRTTPSISPIRRQDGDLLPRTPACGPSSLSNRIYNGNNTNLDDFMWMALLEYRSRSGEKLLNCGGSLINSRYVLTAAHCVTGDIEKEVGQLNRVRLGEYDLSTDVDCIDRDCNPPVLEIEVEEAIPHPQYEASSRHRHNDIALIRLRTPVQLNEYIQPVCLPLPSVRSAINNSELLVVSGWGRTLLSRQSNIKQRLDVPVTSLSYCTDKFATRQIDVISSQLCAGGEFARDSCDGDSGGPLMRFKNAWYLEGVVSFGNRCGLEGWPGVYTRVSDYIDWIESTIRA</sequence>
<comment type="similarity">
    <text evidence="10 12">Belongs to the peptidase S1 family. CLIP subfamily.</text>
</comment>
<dbReference type="SUPFAM" id="SSF50494">
    <property type="entry name" value="Trypsin-like serine proteases"/>
    <property type="match status" value="1"/>
</dbReference>
<evidence type="ECO:0000256" key="1">
    <source>
        <dbReference type="ARBA" id="ARBA00022670"/>
    </source>
</evidence>
<feature type="compositionally biased region" description="Low complexity" evidence="13">
    <location>
        <begin position="90"/>
        <end position="112"/>
    </location>
</feature>
<dbReference type="InterPro" id="IPR001254">
    <property type="entry name" value="Trypsin_dom"/>
</dbReference>
<dbReference type="PANTHER" id="PTHR24256">
    <property type="entry name" value="TRYPTASE-RELATED"/>
    <property type="match status" value="1"/>
</dbReference>
<dbReference type="PROSITE" id="PS50240">
    <property type="entry name" value="TRYPSIN_DOM"/>
    <property type="match status" value="1"/>
</dbReference>
<organism evidence="16 17">
    <name type="scientific">Drosophila hydei</name>
    <name type="common">Fruit fly</name>
    <dbReference type="NCBI Taxonomy" id="7224"/>
    <lineage>
        <taxon>Eukaryota</taxon>
        <taxon>Metazoa</taxon>
        <taxon>Ecdysozoa</taxon>
        <taxon>Arthropoda</taxon>
        <taxon>Hexapoda</taxon>
        <taxon>Insecta</taxon>
        <taxon>Pterygota</taxon>
        <taxon>Neoptera</taxon>
        <taxon>Endopterygota</taxon>
        <taxon>Diptera</taxon>
        <taxon>Brachycera</taxon>
        <taxon>Muscomorpha</taxon>
        <taxon>Ephydroidea</taxon>
        <taxon>Drosophilidae</taxon>
        <taxon>Drosophila</taxon>
    </lineage>
</organism>
<keyword evidence="12" id="KW-0964">Secreted</keyword>
<dbReference type="PRINTS" id="PR00722">
    <property type="entry name" value="CHYMOTRYPSIN"/>
</dbReference>
<dbReference type="InterPro" id="IPR033116">
    <property type="entry name" value="TRYPSIN_SER"/>
</dbReference>
<keyword evidence="3 12" id="KW-0732">Signal</keyword>
<dbReference type="Pfam" id="PF12032">
    <property type="entry name" value="CLIP"/>
    <property type="match status" value="1"/>
</dbReference>
<evidence type="ECO:0000256" key="5">
    <source>
        <dbReference type="ARBA" id="ARBA00022825"/>
    </source>
</evidence>
<accession>A0A6J1MF56</accession>
<feature type="signal peptide" evidence="12">
    <location>
        <begin position="1"/>
        <end position="20"/>
    </location>
</feature>
<dbReference type="GO" id="GO:0046872">
    <property type="term" value="F:metal ion binding"/>
    <property type="evidence" value="ECO:0007669"/>
    <property type="project" value="UniProtKB-KW"/>
</dbReference>
<dbReference type="InterPro" id="IPR009003">
    <property type="entry name" value="Peptidase_S1_PA"/>
</dbReference>
<feature type="region of interest" description="Disordered" evidence="13">
    <location>
        <begin position="90"/>
        <end position="117"/>
    </location>
</feature>
<dbReference type="PROSITE" id="PS00135">
    <property type="entry name" value="TRYPSIN_SER"/>
    <property type="match status" value="1"/>
</dbReference>
<proteinExistence type="inferred from homology"/>
<dbReference type="CDD" id="cd00190">
    <property type="entry name" value="Tryp_SPc"/>
    <property type="match status" value="1"/>
</dbReference>
<reference evidence="17" key="1">
    <citation type="submission" date="2025-08" db="UniProtKB">
        <authorList>
            <consortium name="RefSeq"/>
        </authorList>
    </citation>
    <scope>IDENTIFICATION</scope>
    <source>
        <strain evidence="17">15085-1641.00</strain>
        <tissue evidence="17">Whole body</tissue>
    </source>
</reference>
<gene>
    <name evidence="17" type="primary">LOC111602683</name>
</gene>
<dbReference type="RefSeq" id="XP_023175671.1">
    <property type="nucleotide sequence ID" value="XM_023319903.2"/>
</dbReference>
<dbReference type="GO" id="GO:0035008">
    <property type="term" value="P:positive regulation of melanization defense response"/>
    <property type="evidence" value="ECO:0007669"/>
    <property type="project" value="UniProtKB-ARBA"/>
</dbReference>
<dbReference type="InterPro" id="IPR001314">
    <property type="entry name" value="Peptidase_S1A"/>
</dbReference>
<name>A0A6J1MF56_DROHY</name>
<dbReference type="InterPro" id="IPR018114">
    <property type="entry name" value="TRYPSIN_HIS"/>
</dbReference>
<dbReference type="FunFam" id="3.30.1640.30:FF:000001">
    <property type="entry name" value="Serine protease 7"/>
    <property type="match status" value="1"/>
</dbReference>
<evidence type="ECO:0000256" key="11">
    <source>
        <dbReference type="RuleBase" id="RU363034"/>
    </source>
</evidence>
<dbReference type="Proteomes" id="UP000504633">
    <property type="component" value="Unplaced"/>
</dbReference>
<dbReference type="CTD" id="121340"/>
<evidence type="ECO:0000259" key="15">
    <source>
        <dbReference type="PROSITE" id="PS51888"/>
    </source>
</evidence>
<comment type="subcellular location">
    <subcellularLocation>
        <location evidence="12">Secreted</location>
    </subcellularLocation>
</comment>
<evidence type="ECO:0000259" key="14">
    <source>
        <dbReference type="PROSITE" id="PS50240"/>
    </source>
</evidence>
<dbReference type="KEGG" id="dhe:111602683"/>
<dbReference type="GeneID" id="111602683"/>
<evidence type="ECO:0000256" key="7">
    <source>
        <dbReference type="ARBA" id="ARBA00023145"/>
    </source>
</evidence>
<dbReference type="SMART" id="SM00020">
    <property type="entry name" value="Tryp_SPc"/>
    <property type="match status" value="1"/>
</dbReference>
<evidence type="ECO:0000256" key="13">
    <source>
        <dbReference type="SAM" id="MobiDB-lite"/>
    </source>
</evidence>
<dbReference type="FunFam" id="2.40.10.10:FF:000084">
    <property type="entry name" value="Serine protease easter"/>
    <property type="match status" value="1"/>
</dbReference>
<dbReference type="OMA" id="MRRAYDQ"/>
<evidence type="ECO:0000256" key="8">
    <source>
        <dbReference type="ARBA" id="ARBA00023157"/>
    </source>
</evidence>
<evidence type="ECO:0000256" key="9">
    <source>
        <dbReference type="ARBA" id="ARBA00023180"/>
    </source>
</evidence>
<keyword evidence="4 11" id="KW-0378">Hydrolase</keyword>
<keyword evidence="1 11" id="KW-0645">Protease</keyword>
<keyword evidence="8" id="KW-1015">Disulfide bond</keyword>
<dbReference type="GO" id="GO:0004252">
    <property type="term" value="F:serine-type endopeptidase activity"/>
    <property type="evidence" value="ECO:0007669"/>
    <property type="project" value="UniProtKB-UniRule"/>
</dbReference>
<dbReference type="EC" id="3.4.21.-" evidence="11"/>
<dbReference type="GO" id="GO:0005576">
    <property type="term" value="C:extracellular region"/>
    <property type="evidence" value="ECO:0007669"/>
    <property type="project" value="UniProtKB-SubCell"/>
</dbReference>
<feature type="domain" description="Clip" evidence="15">
    <location>
        <begin position="22"/>
        <end position="76"/>
    </location>
</feature>
<keyword evidence="7" id="KW-0865">Zymogen</keyword>
<dbReference type="SMART" id="SM00680">
    <property type="entry name" value="CLIP"/>
    <property type="match status" value="1"/>
</dbReference>
<dbReference type="InterPro" id="IPR051487">
    <property type="entry name" value="Ser/Thr_Proteases_Immune/Dev"/>
</dbReference>
<dbReference type="PROSITE" id="PS51888">
    <property type="entry name" value="CLIP"/>
    <property type="match status" value="1"/>
</dbReference>
<protein>
    <recommendedName>
        <fullName evidence="12">CLIP domain-containing serine protease</fullName>
        <ecNumber evidence="11">3.4.21.-</ecNumber>
    </recommendedName>
</protein>
<evidence type="ECO:0000256" key="2">
    <source>
        <dbReference type="ARBA" id="ARBA00022723"/>
    </source>
</evidence>
<dbReference type="Gene3D" id="3.30.1640.30">
    <property type="match status" value="1"/>
</dbReference>
<dbReference type="FunFam" id="2.40.10.10:FF:000028">
    <property type="entry name" value="Serine protease easter"/>
    <property type="match status" value="1"/>
</dbReference>